<keyword evidence="2" id="KW-0812">Transmembrane</keyword>
<accession>A0ABQ7GZI0</accession>
<evidence type="ECO:0000256" key="2">
    <source>
        <dbReference type="SAM" id="Phobius"/>
    </source>
</evidence>
<dbReference type="SUPFAM" id="SSF55073">
    <property type="entry name" value="Nucleotide cyclase"/>
    <property type="match status" value="1"/>
</dbReference>
<feature type="transmembrane region" description="Helical" evidence="2">
    <location>
        <begin position="558"/>
        <end position="577"/>
    </location>
</feature>
<feature type="compositionally biased region" description="Gly residues" evidence="1">
    <location>
        <begin position="262"/>
        <end position="271"/>
    </location>
</feature>
<comment type="caution">
    <text evidence="4">The sequence shown here is derived from an EMBL/GenBank/DDBJ whole genome shotgun (WGS) entry which is preliminary data.</text>
</comment>
<dbReference type="PANTHER" id="PTHR43081:SF1">
    <property type="entry name" value="ADENYLATE CYCLASE, TERMINAL-DIFFERENTIATION SPECIFIC"/>
    <property type="match status" value="1"/>
</dbReference>
<dbReference type="Proteomes" id="UP000815325">
    <property type="component" value="Unassembled WGS sequence"/>
</dbReference>
<dbReference type="InterPro" id="IPR050697">
    <property type="entry name" value="Adenylyl/Guanylyl_Cyclase_3/4"/>
</dbReference>
<dbReference type="PANTHER" id="PTHR43081">
    <property type="entry name" value="ADENYLATE CYCLASE, TERMINAL-DIFFERENTIATION SPECIFIC-RELATED"/>
    <property type="match status" value="1"/>
</dbReference>
<evidence type="ECO:0000313" key="5">
    <source>
        <dbReference type="Proteomes" id="UP000815325"/>
    </source>
</evidence>
<feature type="compositionally biased region" description="Low complexity" evidence="1">
    <location>
        <begin position="188"/>
        <end position="209"/>
    </location>
</feature>
<sequence length="816" mass="87309">MRFALCLDLAPYCKGGFLMNAVLASISQTQGTWQNAFMDPVDTELLAAQHPELMRETLKVYCGLVQASHTPTSLHSCAAANHLFVTGRCAMTIDWGYAFMYMYNVPPILQTFQVTGNRTQRAAPHSSAIELVGNLGVSPLPGSSRVYDRGERIVKECSQSTCPLATQDIIVTYSTNASSVFAGPSKASNSSSSSGSNSSSGISGSSGSSGTNGSGRGSNSSGNSSSGSSGRGSSSSSSISSSSVSSSSGGNGSGRRHHRCHGGNGSEGRGSTGSSSSFDQRSSMAESREDLGGQREQNSAPVAEDKQLVVDGRRTAWVNRAPYSVFIAGITTLCNPTIDETGRETRVYQTQRMSATSQTVSSIVLPPAVFEAAKRAMLKSKLDELGEDAAVRAHTLVTKDDFRGKGGPPLLGLGVPDFSDGEMASWWLQFDGKPEDELAMANEQLFFSAADSRRYFQALWKARYTYRNQAPDFTATPLVSRAHRLVMEEVALYAAAAPSFSMDIAVGGVKNRSIDAMQADPSSKQAMQAALWRATAFDESMLEAPASGLTPGQLGGSIAGPVAFVLLVALVALPFGLHSSRKKRHRTLWGASIPPKAGPQTTLLLTDIESSTQMWETLPERVCDEVISLHHEVIRTLMDVHHGYECGTEGDAFVLAFHTVADALLFATSAQVELLLAAWPAELLELEPCRPVYVQPIRAGPSSKHSRHPRRSSIFVPAHPRHGIEADEGTSNWVGAESGEPMVHIVQDQNSDSRSGALMHIFSGGLRAAHGHVQCGVCRFKSLLHFRSKTKQVGTDIKSCSLMHPSCCRQDLTYVS</sequence>
<keyword evidence="5" id="KW-1185">Reference proteome</keyword>
<keyword evidence="2" id="KW-1133">Transmembrane helix</keyword>
<protein>
    <recommendedName>
        <fullName evidence="3">Guanylate cyclase domain-containing protein</fullName>
    </recommendedName>
</protein>
<dbReference type="Pfam" id="PF00211">
    <property type="entry name" value="Guanylate_cyc"/>
    <property type="match status" value="1"/>
</dbReference>
<dbReference type="InterPro" id="IPR001054">
    <property type="entry name" value="A/G_cyclase"/>
</dbReference>
<name>A0ABQ7GZI0_DUNSA</name>
<feature type="region of interest" description="Disordered" evidence="1">
    <location>
        <begin position="181"/>
        <end position="306"/>
    </location>
</feature>
<gene>
    <name evidence="4" type="ORF">DUNSADRAFT_18051</name>
</gene>
<organism evidence="4 5">
    <name type="scientific">Dunaliella salina</name>
    <name type="common">Green alga</name>
    <name type="synonym">Protococcus salinus</name>
    <dbReference type="NCBI Taxonomy" id="3046"/>
    <lineage>
        <taxon>Eukaryota</taxon>
        <taxon>Viridiplantae</taxon>
        <taxon>Chlorophyta</taxon>
        <taxon>core chlorophytes</taxon>
        <taxon>Chlorophyceae</taxon>
        <taxon>CS clade</taxon>
        <taxon>Chlamydomonadales</taxon>
        <taxon>Dunaliellaceae</taxon>
        <taxon>Dunaliella</taxon>
    </lineage>
</organism>
<keyword evidence="2" id="KW-0472">Membrane</keyword>
<evidence type="ECO:0000259" key="3">
    <source>
        <dbReference type="PROSITE" id="PS50125"/>
    </source>
</evidence>
<dbReference type="Gene3D" id="3.30.70.1230">
    <property type="entry name" value="Nucleotide cyclase"/>
    <property type="match status" value="1"/>
</dbReference>
<dbReference type="PROSITE" id="PS50125">
    <property type="entry name" value="GUANYLATE_CYCLASE_2"/>
    <property type="match status" value="1"/>
</dbReference>
<dbReference type="InterPro" id="IPR029787">
    <property type="entry name" value="Nucleotide_cyclase"/>
</dbReference>
<evidence type="ECO:0000313" key="4">
    <source>
        <dbReference type="EMBL" id="KAF5840018.1"/>
    </source>
</evidence>
<dbReference type="EMBL" id="MU069526">
    <property type="protein sequence ID" value="KAF5840018.1"/>
    <property type="molecule type" value="Genomic_DNA"/>
</dbReference>
<feature type="compositionally biased region" description="Low complexity" evidence="1">
    <location>
        <begin position="217"/>
        <end position="248"/>
    </location>
</feature>
<proteinExistence type="predicted"/>
<feature type="domain" description="Guanylate cyclase" evidence="3">
    <location>
        <begin position="602"/>
        <end position="656"/>
    </location>
</feature>
<reference evidence="4" key="1">
    <citation type="submission" date="2017-08" db="EMBL/GenBank/DDBJ databases">
        <authorList>
            <person name="Polle J.E."/>
            <person name="Barry K."/>
            <person name="Cushman J."/>
            <person name="Schmutz J."/>
            <person name="Tran D."/>
            <person name="Hathwaick L.T."/>
            <person name="Yim W.C."/>
            <person name="Jenkins J."/>
            <person name="Mckie-Krisberg Z.M."/>
            <person name="Prochnik S."/>
            <person name="Lindquist E."/>
            <person name="Dockter R.B."/>
            <person name="Adam C."/>
            <person name="Molina H."/>
            <person name="Bunkerborg J."/>
            <person name="Jin E."/>
            <person name="Buchheim M."/>
            <person name="Magnuson J."/>
        </authorList>
    </citation>
    <scope>NUCLEOTIDE SEQUENCE</scope>
    <source>
        <strain evidence="4">CCAP 19/18</strain>
    </source>
</reference>
<evidence type="ECO:0000256" key="1">
    <source>
        <dbReference type="SAM" id="MobiDB-lite"/>
    </source>
</evidence>